<organism evidence="1 2">
    <name type="scientific">Dallia pectoralis</name>
    <name type="common">Alaska blackfish</name>
    <dbReference type="NCBI Taxonomy" id="75939"/>
    <lineage>
        <taxon>Eukaryota</taxon>
        <taxon>Metazoa</taxon>
        <taxon>Chordata</taxon>
        <taxon>Craniata</taxon>
        <taxon>Vertebrata</taxon>
        <taxon>Euteleostomi</taxon>
        <taxon>Actinopterygii</taxon>
        <taxon>Neopterygii</taxon>
        <taxon>Teleostei</taxon>
        <taxon>Protacanthopterygii</taxon>
        <taxon>Esociformes</taxon>
        <taxon>Umbridae</taxon>
        <taxon>Dallia</taxon>
    </lineage>
</organism>
<name>A0ACC2HJ86_DALPE</name>
<gene>
    <name evidence="1" type="ORF">DPEC_G00029760</name>
</gene>
<proteinExistence type="predicted"/>
<evidence type="ECO:0000313" key="1">
    <source>
        <dbReference type="EMBL" id="KAJ8015786.1"/>
    </source>
</evidence>
<dbReference type="Proteomes" id="UP001157502">
    <property type="component" value="Chromosome 2"/>
</dbReference>
<comment type="caution">
    <text evidence="1">The sequence shown here is derived from an EMBL/GenBank/DDBJ whole genome shotgun (WGS) entry which is preliminary data.</text>
</comment>
<protein>
    <submittedName>
        <fullName evidence="1">Uncharacterized protein</fullName>
    </submittedName>
</protein>
<dbReference type="EMBL" id="CM055729">
    <property type="protein sequence ID" value="KAJ8015786.1"/>
    <property type="molecule type" value="Genomic_DNA"/>
</dbReference>
<reference evidence="1" key="1">
    <citation type="submission" date="2021-05" db="EMBL/GenBank/DDBJ databases">
        <authorList>
            <person name="Pan Q."/>
            <person name="Jouanno E."/>
            <person name="Zahm M."/>
            <person name="Klopp C."/>
            <person name="Cabau C."/>
            <person name="Louis A."/>
            <person name="Berthelot C."/>
            <person name="Parey E."/>
            <person name="Roest Crollius H."/>
            <person name="Montfort J."/>
            <person name="Robinson-Rechavi M."/>
            <person name="Bouchez O."/>
            <person name="Lampietro C."/>
            <person name="Lopez Roques C."/>
            <person name="Donnadieu C."/>
            <person name="Postlethwait J."/>
            <person name="Bobe J."/>
            <person name="Dillon D."/>
            <person name="Chandos A."/>
            <person name="von Hippel F."/>
            <person name="Guiguen Y."/>
        </authorList>
    </citation>
    <scope>NUCLEOTIDE SEQUENCE</scope>
    <source>
        <strain evidence="1">YG-Jan2019</strain>
    </source>
</reference>
<evidence type="ECO:0000313" key="2">
    <source>
        <dbReference type="Proteomes" id="UP001157502"/>
    </source>
</evidence>
<keyword evidence="2" id="KW-1185">Reference proteome</keyword>
<accession>A0ACC2HJ86</accession>
<sequence length="380" mass="42728">MASSNDSCGSVEDLRKYQHHVYTVFYSVILAPGLLGNVLALWIFQVYVRETKRGVVFMMNLAVADLMQVLSLPLRIYYYLNNTWPFGQSLCILCFYLKYVNMYASIYFLVCVSVRRCQLIMHPLRNRTNRRRGDVCVCAIGWLLVCVCCLPFPLLRITDPPSTSQTGSYNYSLDLYLSTSYAPTQKPSVTSVCFAELPMQELSPGAGWALMITAELFGFILPLALVLTCSCLTAGNLRRHGKFEVGAGLGVQDPGDKRRALRMVLSCAGVFLVCFVPYHVTMPLDYLAKAGALGDWCQVKEMVLTWHPVTLCLASLNSGLDPVMYYFTTDEFRRRFSRPELPESFSLAPRLSYTSGKLKLASGKPLSRELYHLNPQISLN</sequence>